<dbReference type="AlphaFoldDB" id="A0A0S6VQJ8"/>
<keyword evidence="2" id="KW-1185">Reference proteome</keyword>
<dbReference type="Proteomes" id="UP000030700">
    <property type="component" value="Unassembled WGS sequence"/>
</dbReference>
<evidence type="ECO:0000313" key="1">
    <source>
        <dbReference type="EMBL" id="GAK49512.1"/>
    </source>
</evidence>
<name>A0A0S6VQJ8_9BACT</name>
<gene>
    <name evidence="1" type="ORF">U14_00734</name>
</gene>
<evidence type="ECO:0000313" key="2">
    <source>
        <dbReference type="Proteomes" id="UP000030700"/>
    </source>
</evidence>
<dbReference type="EMBL" id="DF820455">
    <property type="protein sequence ID" value="GAK49512.1"/>
    <property type="molecule type" value="Genomic_DNA"/>
</dbReference>
<accession>A0A0S6VQJ8</accession>
<dbReference type="HOGENOM" id="CLU_182048_0_0_0"/>
<protein>
    <submittedName>
        <fullName evidence="1">Uncharacterized protein</fullName>
    </submittedName>
</protein>
<proteinExistence type="predicted"/>
<reference evidence="1" key="1">
    <citation type="journal article" date="2015" name="PeerJ">
        <title>First genomic representation of candidate bacterial phylum KSB3 points to enhanced environmental sensing as a trigger of wastewater bulking.</title>
        <authorList>
            <person name="Sekiguchi Y."/>
            <person name="Ohashi A."/>
            <person name="Parks D.H."/>
            <person name="Yamauchi T."/>
            <person name="Tyson G.W."/>
            <person name="Hugenholtz P."/>
        </authorList>
    </citation>
    <scope>NUCLEOTIDE SEQUENCE [LARGE SCALE GENOMIC DNA]</scope>
</reference>
<sequence length="110" mass="12667">MKTMVSVKSERNAATMLHLVQSSIEGEALKLELAVELANKRLQPFETKYRVTSEEFIARFAAEDLEGGDDEYVRWAGEFRLKQRLLDKLAQLREIEYEHPILFQPNQAAA</sequence>
<organism evidence="1">
    <name type="scientific">Candidatus Moduliflexus flocculans</name>
    <dbReference type="NCBI Taxonomy" id="1499966"/>
    <lineage>
        <taxon>Bacteria</taxon>
        <taxon>Candidatus Moduliflexota</taxon>
        <taxon>Candidatus Moduliflexia</taxon>
        <taxon>Candidatus Moduliflexales</taxon>
        <taxon>Candidatus Moduliflexaceae</taxon>
    </lineage>
</organism>
<dbReference type="STRING" id="1499966.U14_00734"/>